<proteinExistence type="predicted"/>
<dbReference type="RefSeq" id="WP_149850321.1">
    <property type="nucleotide sequence ID" value="NZ_VUOB01000026.1"/>
</dbReference>
<dbReference type="AlphaFoldDB" id="A0A5B2XFK8"/>
<keyword evidence="2" id="KW-1185">Reference proteome</keyword>
<organism evidence="1 2">
    <name type="scientific">Solihabitans fulvus</name>
    <dbReference type="NCBI Taxonomy" id="1892852"/>
    <lineage>
        <taxon>Bacteria</taxon>
        <taxon>Bacillati</taxon>
        <taxon>Actinomycetota</taxon>
        <taxon>Actinomycetes</taxon>
        <taxon>Pseudonocardiales</taxon>
        <taxon>Pseudonocardiaceae</taxon>
        <taxon>Solihabitans</taxon>
    </lineage>
</organism>
<reference evidence="1 2" key="1">
    <citation type="submission" date="2019-09" db="EMBL/GenBank/DDBJ databases">
        <title>Goodfellowia gen. nov., a new genus of the Pseudonocardineae related to Actinoalloteichus, containing Goodfellowia coeruleoviolacea gen. nov., comb. nov. gen. nov., comb. nov.</title>
        <authorList>
            <person name="Labeda D."/>
        </authorList>
    </citation>
    <scope>NUCLEOTIDE SEQUENCE [LARGE SCALE GENOMIC DNA]</scope>
    <source>
        <strain evidence="1 2">AN110305</strain>
    </source>
</reference>
<gene>
    <name evidence="1" type="ORF">F0L68_15750</name>
</gene>
<protein>
    <submittedName>
        <fullName evidence="1">Uncharacterized protein</fullName>
    </submittedName>
</protein>
<dbReference type="EMBL" id="VUOB01000026">
    <property type="protein sequence ID" value="KAA2261700.1"/>
    <property type="molecule type" value="Genomic_DNA"/>
</dbReference>
<sequence>MQRVWIAAARAALDRVEETAPNAEAGKQTDVDGDVTPELESNEVESAPFVERRLESVTMQAPANGVGVEEPKPVIRQAPIPAMVFQEPGRTA</sequence>
<name>A0A5B2XFK8_9PSEU</name>
<evidence type="ECO:0000313" key="2">
    <source>
        <dbReference type="Proteomes" id="UP000323454"/>
    </source>
</evidence>
<comment type="caution">
    <text evidence="1">The sequence shown here is derived from an EMBL/GenBank/DDBJ whole genome shotgun (WGS) entry which is preliminary data.</text>
</comment>
<evidence type="ECO:0000313" key="1">
    <source>
        <dbReference type="EMBL" id="KAA2261700.1"/>
    </source>
</evidence>
<reference evidence="1 2" key="2">
    <citation type="submission" date="2019-09" db="EMBL/GenBank/DDBJ databases">
        <authorList>
            <person name="Jin C."/>
        </authorList>
    </citation>
    <scope>NUCLEOTIDE SEQUENCE [LARGE SCALE GENOMIC DNA]</scope>
    <source>
        <strain evidence="1 2">AN110305</strain>
    </source>
</reference>
<dbReference type="Proteomes" id="UP000323454">
    <property type="component" value="Unassembled WGS sequence"/>
</dbReference>
<accession>A0A5B2XFK8</accession>